<evidence type="ECO:0000313" key="3">
    <source>
        <dbReference type="WBParaSite" id="Bm8913.1"/>
    </source>
</evidence>
<evidence type="ECO:0000256" key="1">
    <source>
        <dbReference type="SAM" id="Phobius"/>
    </source>
</evidence>
<keyword evidence="1" id="KW-1133">Transmembrane helix</keyword>
<keyword evidence="1" id="KW-0472">Membrane</keyword>
<dbReference type="Proteomes" id="UP000006672">
    <property type="component" value="Unassembled WGS sequence"/>
</dbReference>
<reference evidence="3" key="2">
    <citation type="submission" date="2022-04" db="UniProtKB">
        <authorList>
            <consortium name="WormBaseParasite"/>
        </authorList>
    </citation>
    <scope>IDENTIFICATION</scope>
</reference>
<dbReference type="AlphaFoldDB" id="A0A8L7TIR1"/>
<evidence type="ECO:0000313" key="2">
    <source>
        <dbReference type="Proteomes" id="UP000006672"/>
    </source>
</evidence>
<sequence>MTYSHSRSKTERLLRYILRRQQCVIMLSMQIIFFILIITVIFAQFHSTANLNEKYFRLIHENDILVQYTNFSNFFSCKYYPPTEYDISECGWGNDESSFMIRFHRRRTGTHKCASRLDMIPCDLKYPKSYRLWQNALKIAVNTSDFVSEYRPCPGIFNNSIGKYGISPQTSVLAPTIRNIDQFGKGFMLRPKDFIMRCPICMISSKFSSNMRKNYCARSMETLREGWPQKAALCDEIENHPFQQFCNTYDAIMHKMHDITAPIINSEANYDQDID</sequence>
<keyword evidence="2" id="KW-1185">Reference proteome</keyword>
<keyword evidence="1" id="KW-0812">Transmembrane</keyword>
<proteinExistence type="predicted"/>
<dbReference type="WBParaSite" id="Bm8913.1">
    <property type="protein sequence ID" value="Bm8913.1"/>
    <property type="gene ID" value="WBGene00229174"/>
</dbReference>
<name>A0A8L7TIR1_BRUMA</name>
<feature type="transmembrane region" description="Helical" evidence="1">
    <location>
        <begin position="21"/>
        <end position="45"/>
    </location>
</feature>
<reference evidence="2" key="1">
    <citation type="journal article" date="2007" name="Science">
        <title>Draft genome of the filarial nematode parasite Brugia malayi.</title>
        <authorList>
            <person name="Ghedin E."/>
            <person name="Wang S."/>
            <person name="Spiro D."/>
            <person name="Caler E."/>
            <person name="Zhao Q."/>
            <person name="Crabtree J."/>
            <person name="Allen J.E."/>
            <person name="Delcher A.L."/>
            <person name="Guiliano D.B."/>
            <person name="Miranda-Saavedra D."/>
            <person name="Angiuoli S.V."/>
            <person name="Creasy T."/>
            <person name="Amedeo P."/>
            <person name="Haas B."/>
            <person name="El-Sayed N.M."/>
            <person name="Wortman J.R."/>
            <person name="Feldblyum T."/>
            <person name="Tallon L."/>
            <person name="Schatz M."/>
            <person name="Shumway M."/>
            <person name="Koo H."/>
            <person name="Salzberg S.L."/>
            <person name="Schobel S."/>
            <person name="Pertea M."/>
            <person name="Pop M."/>
            <person name="White O."/>
            <person name="Barton G.J."/>
            <person name="Carlow C.K."/>
            <person name="Crawford M.J."/>
            <person name="Daub J."/>
            <person name="Dimmic M.W."/>
            <person name="Estes C.F."/>
            <person name="Foster J.M."/>
            <person name="Ganatra M."/>
            <person name="Gregory W.F."/>
            <person name="Johnson N.M."/>
            <person name="Jin J."/>
            <person name="Komuniecki R."/>
            <person name="Korf I."/>
            <person name="Kumar S."/>
            <person name="Laney S."/>
            <person name="Li B.W."/>
            <person name="Li W."/>
            <person name="Lindblom T.H."/>
            <person name="Lustigman S."/>
            <person name="Ma D."/>
            <person name="Maina C.V."/>
            <person name="Martin D.M."/>
            <person name="McCarter J.P."/>
            <person name="McReynolds L."/>
            <person name="Mitreva M."/>
            <person name="Nutman T.B."/>
            <person name="Parkinson J."/>
            <person name="Peregrin-Alvarez J.M."/>
            <person name="Poole C."/>
            <person name="Ren Q."/>
            <person name="Saunders L."/>
            <person name="Sluder A.E."/>
            <person name="Smith K."/>
            <person name="Stanke M."/>
            <person name="Unnasch T.R."/>
            <person name="Ware J."/>
            <person name="Wei A.D."/>
            <person name="Weil G."/>
            <person name="Williams D.J."/>
            <person name="Zhang Y."/>
            <person name="Williams S.A."/>
            <person name="Fraser-Liggett C."/>
            <person name="Slatko B."/>
            <person name="Blaxter M.L."/>
            <person name="Scott A.L."/>
        </authorList>
    </citation>
    <scope>NUCLEOTIDE SEQUENCE</scope>
    <source>
        <strain evidence="2">FR3</strain>
    </source>
</reference>
<accession>A0A8L7TIR1</accession>
<organism evidence="2 3">
    <name type="scientific">Brugia malayi</name>
    <name type="common">Filarial nematode worm</name>
    <dbReference type="NCBI Taxonomy" id="6279"/>
    <lineage>
        <taxon>Eukaryota</taxon>
        <taxon>Metazoa</taxon>
        <taxon>Ecdysozoa</taxon>
        <taxon>Nematoda</taxon>
        <taxon>Chromadorea</taxon>
        <taxon>Rhabditida</taxon>
        <taxon>Spirurina</taxon>
        <taxon>Spiruromorpha</taxon>
        <taxon>Filarioidea</taxon>
        <taxon>Onchocercidae</taxon>
        <taxon>Brugia</taxon>
    </lineage>
</organism>
<protein>
    <submittedName>
        <fullName evidence="3">Uncharacterized protein</fullName>
    </submittedName>
</protein>